<dbReference type="PANTHER" id="PTHR11527">
    <property type="entry name" value="HEAT-SHOCK PROTEIN 20 FAMILY MEMBER"/>
    <property type="match status" value="1"/>
</dbReference>
<name>A0A9D4TWS9_CHLVU</name>
<sequence length="211" mass="22758">MALWPAGFDPFVGLDPFSGFGTAPGGGAGLLTPSPFFDPFWSPAGGYAPGTSAVSRRRLNAPGEAGAGAEGQMVPGGEQGDRRTREPYTVGSAGWTRSIPCDFIERDKEYVVRADIPGCKKSEIHVEVHDGNVLRFGHNPLAEREKEDVDETGIFHRAERVTTFRNRNLRMPDDADMSAELQATYEDGVLTVVIPKKSGATRPEGRAIQIA</sequence>
<keyword evidence="1" id="KW-0346">Stress response</keyword>
<organism evidence="6 7">
    <name type="scientific">Chlorella vulgaris</name>
    <name type="common">Green alga</name>
    <dbReference type="NCBI Taxonomy" id="3077"/>
    <lineage>
        <taxon>Eukaryota</taxon>
        <taxon>Viridiplantae</taxon>
        <taxon>Chlorophyta</taxon>
        <taxon>core chlorophytes</taxon>
        <taxon>Trebouxiophyceae</taxon>
        <taxon>Chlorellales</taxon>
        <taxon>Chlorellaceae</taxon>
        <taxon>Chlorella clade</taxon>
        <taxon>Chlorella</taxon>
    </lineage>
</organism>
<evidence type="ECO:0000313" key="7">
    <source>
        <dbReference type="Proteomes" id="UP001055712"/>
    </source>
</evidence>
<comment type="caution">
    <text evidence="6">The sequence shown here is derived from an EMBL/GenBank/DDBJ whole genome shotgun (WGS) entry which is preliminary data.</text>
</comment>
<keyword evidence="7" id="KW-1185">Reference proteome</keyword>
<dbReference type="Pfam" id="PF00011">
    <property type="entry name" value="HSP20"/>
    <property type="match status" value="1"/>
</dbReference>
<comment type="similarity">
    <text evidence="2 3">Belongs to the small heat shock protein (HSP20) family.</text>
</comment>
<reference evidence="6" key="2">
    <citation type="submission" date="2020-11" db="EMBL/GenBank/DDBJ databases">
        <authorList>
            <person name="Cecchin M."/>
            <person name="Marcolungo L."/>
            <person name="Rossato M."/>
            <person name="Girolomoni L."/>
            <person name="Cosentino E."/>
            <person name="Cuine S."/>
            <person name="Li-Beisson Y."/>
            <person name="Delledonne M."/>
            <person name="Ballottari M."/>
        </authorList>
    </citation>
    <scope>NUCLEOTIDE SEQUENCE</scope>
    <source>
        <strain evidence="6">211/11P</strain>
        <tissue evidence="6">Whole cell</tissue>
    </source>
</reference>
<dbReference type="InterPro" id="IPR031107">
    <property type="entry name" value="Small_HSP"/>
</dbReference>
<dbReference type="InterPro" id="IPR008978">
    <property type="entry name" value="HSP20-like_chaperone"/>
</dbReference>
<dbReference type="AlphaFoldDB" id="A0A9D4TWS9"/>
<dbReference type="Proteomes" id="UP001055712">
    <property type="component" value="Unassembled WGS sequence"/>
</dbReference>
<evidence type="ECO:0000256" key="3">
    <source>
        <dbReference type="RuleBase" id="RU003616"/>
    </source>
</evidence>
<dbReference type="SUPFAM" id="SSF49764">
    <property type="entry name" value="HSP20-like chaperones"/>
    <property type="match status" value="1"/>
</dbReference>
<evidence type="ECO:0000256" key="4">
    <source>
        <dbReference type="SAM" id="MobiDB-lite"/>
    </source>
</evidence>
<evidence type="ECO:0000259" key="5">
    <source>
        <dbReference type="PROSITE" id="PS01031"/>
    </source>
</evidence>
<evidence type="ECO:0000256" key="1">
    <source>
        <dbReference type="ARBA" id="ARBA00023016"/>
    </source>
</evidence>
<dbReference type="Gene3D" id="2.60.40.790">
    <property type="match status" value="1"/>
</dbReference>
<evidence type="ECO:0000256" key="2">
    <source>
        <dbReference type="PROSITE-ProRule" id="PRU00285"/>
    </source>
</evidence>
<proteinExistence type="inferred from homology"/>
<evidence type="ECO:0000313" key="6">
    <source>
        <dbReference type="EMBL" id="KAI3436578.1"/>
    </source>
</evidence>
<accession>A0A9D4TWS9</accession>
<dbReference type="EMBL" id="SIDB01000002">
    <property type="protein sequence ID" value="KAI3436578.1"/>
    <property type="molecule type" value="Genomic_DNA"/>
</dbReference>
<dbReference type="OrthoDB" id="1245404at2759"/>
<dbReference type="PROSITE" id="PS01031">
    <property type="entry name" value="SHSP"/>
    <property type="match status" value="1"/>
</dbReference>
<feature type="domain" description="SHSP" evidence="5">
    <location>
        <begin position="92"/>
        <end position="211"/>
    </location>
</feature>
<reference evidence="6" key="1">
    <citation type="journal article" date="2019" name="Plant J.">
        <title>Chlorella vulgaris genome assembly and annotation reveals the molecular basis for metabolic acclimation to high light conditions.</title>
        <authorList>
            <person name="Cecchin M."/>
            <person name="Marcolungo L."/>
            <person name="Rossato M."/>
            <person name="Girolomoni L."/>
            <person name="Cosentino E."/>
            <person name="Cuine S."/>
            <person name="Li-Beisson Y."/>
            <person name="Delledonne M."/>
            <person name="Ballottari M."/>
        </authorList>
    </citation>
    <scope>NUCLEOTIDE SEQUENCE</scope>
    <source>
        <strain evidence="6">211/11P</strain>
    </source>
</reference>
<protein>
    <recommendedName>
        <fullName evidence="5">SHSP domain-containing protein</fullName>
    </recommendedName>
</protein>
<feature type="region of interest" description="Disordered" evidence="4">
    <location>
        <begin position="62"/>
        <end position="88"/>
    </location>
</feature>
<gene>
    <name evidence="6" type="ORF">D9Q98_005994</name>
</gene>
<dbReference type="InterPro" id="IPR002068">
    <property type="entry name" value="A-crystallin/Hsp20_dom"/>
</dbReference>